<reference evidence="3 4" key="1">
    <citation type="submission" date="2023-01" db="EMBL/GenBank/DDBJ databases">
        <title>Analysis of 21 Apiospora genomes using comparative genomics revels a genus with tremendous synthesis potential of carbohydrate active enzymes and secondary metabolites.</title>
        <authorList>
            <person name="Sorensen T."/>
        </authorList>
    </citation>
    <scope>NUCLEOTIDE SEQUENCE [LARGE SCALE GENOMIC DNA]</scope>
    <source>
        <strain evidence="3 4">CBS 117206</strain>
    </source>
</reference>
<dbReference type="InterPro" id="IPR053006">
    <property type="entry name" value="Meiosis_regulatory"/>
</dbReference>
<evidence type="ECO:0000259" key="2">
    <source>
        <dbReference type="SMART" id="SM00974"/>
    </source>
</evidence>
<organism evidence="3 4">
    <name type="scientific">Apiospora kogelbergensis</name>
    <dbReference type="NCBI Taxonomy" id="1337665"/>
    <lineage>
        <taxon>Eukaryota</taxon>
        <taxon>Fungi</taxon>
        <taxon>Dikarya</taxon>
        <taxon>Ascomycota</taxon>
        <taxon>Pezizomycotina</taxon>
        <taxon>Sordariomycetes</taxon>
        <taxon>Xylariomycetidae</taxon>
        <taxon>Amphisphaeriales</taxon>
        <taxon>Apiosporaceae</taxon>
        <taxon>Apiospora</taxon>
    </lineage>
</organism>
<dbReference type="PANTHER" id="PTHR28094:SF1">
    <property type="entry name" value="MEIOTICALLY UP-REGULATED GENE 113 PROTEIN"/>
    <property type="match status" value="1"/>
</dbReference>
<dbReference type="PANTHER" id="PTHR28094">
    <property type="entry name" value="MEIOTICALLY UP-REGULATED GENE 113 PROTEIN"/>
    <property type="match status" value="1"/>
</dbReference>
<accession>A0AAW0QUC0</accession>
<dbReference type="InterPro" id="IPR018306">
    <property type="entry name" value="Phage_T5_Orf172_DNA-bd"/>
</dbReference>
<feature type="compositionally biased region" description="Basic and acidic residues" evidence="1">
    <location>
        <begin position="238"/>
        <end position="253"/>
    </location>
</feature>
<feature type="region of interest" description="Disordered" evidence="1">
    <location>
        <begin position="238"/>
        <end position="263"/>
    </location>
</feature>
<feature type="region of interest" description="Disordered" evidence="1">
    <location>
        <begin position="277"/>
        <end position="302"/>
    </location>
</feature>
<dbReference type="SMART" id="SM00974">
    <property type="entry name" value="T5orf172"/>
    <property type="match status" value="1"/>
</dbReference>
<evidence type="ECO:0000313" key="3">
    <source>
        <dbReference type="EMBL" id="KAK8106731.1"/>
    </source>
</evidence>
<proteinExistence type="predicted"/>
<gene>
    <name evidence="3" type="ORF">PG999_010090</name>
</gene>
<name>A0AAW0QUC0_9PEZI</name>
<protein>
    <recommendedName>
        <fullName evidence="2">Bacteriophage T5 Orf172 DNA-binding domain-containing protein</fullName>
    </recommendedName>
</protein>
<evidence type="ECO:0000256" key="1">
    <source>
        <dbReference type="SAM" id="MobiDB-lite"/>
    </source>
</evidence>
<comment type="caution">
    <text evidence="3">The sequence shown here is derived from an EMBL/GenBank/DDBJ whole genome shotgun (WGS) entry which is preliminary data.</text>
</comment>
<dbReference type="EMBL" id="JAQQWP010000008">
    <property type="protein sequence ID" value="KAK8106731.1"/>
    <property type="molecule type" value="Genomic_DNA"/>
</dbReference>
<evidence type="ECO:0000313" key="4">
    <source>
        <dbReference type="Proteomes" id="UP001392437"/>
    </source>
</evidence>
<sequence>MSSGTITGTSVFSHRSPLSVFRPHVRDPGPEDTVSYKILETLVKRDFETGSVYMFDRPSSPGYVKIGWTARSVEARLNDWSKCGYAPNLLFRVDNVPWAQRAEALTHHELIKEWRTERQCRGPHCGRKSHQEWFEVSKEKAQQVVDGWASVLKEYIPYDQKGALKPQWRQYVKQAAIDGKEVTAQNLWEYHESARVGSTAHLVVPVSSGRTLNLKEVEEEENGCLRLAEEKETLATRVKEEELEQKGCPHTEDENNGSPLYGKPSVGCGIATAMEPAAVDKPPVHKDEPSVEQDSSFLSPPQAPVVPIASCPRFSLKALADVNSLPAASQTAVELDPPTSALPGAIVKQESFCIYSLRRSRSRCGRQDSGGRCAR</sequence>
<dbReference type="Pfam" id="PF10544">
    <property type="entry name" value="T5orf172"/>
    <property type="match status" value="1"/>
</dbReference>
<dbReference type="Proteomes" id="UP001392437">
    <property type="component" value="Unassembled WGS sequence"/>
</dbReference>
<feature type="domain" description="Bacteriophage T5 Orf172 DNA-binding" evidence="2">
    <location>
        <begin position="58"/>
        <end position="148"/>
    </location>
</feature>
<keyword evidence="4" id="KW-1185">Reference proteome</keyword>
<dbReference type="AlphaFoldDB" id="A0AAW0QUC0"/>